<feature type="domain" description="TFIIB-type" evidence="2">
    <location>
        <begin position="1"/>
        <end position="39"/>
    </location>
</feature>
<keyword evidence="1" id="KW-0175">Coiled coil</keyword>
<sequence length="109" mass="12709">MSCPRCGSREVMLTPVGEYVCKKCGHRWAMPSVDYTWIELDIKKAKLFEKYIDSPIESCEELLSLLLKELDEESARYLAAKILLQRAERRRMTPAELKKLYDNAESCFK</sequence>
<evidence type="ECO:0000256" key="1">
    <source>
        <dbReference type="SAM" id="Coils"/>
    </source>
</evidence>
<dbReference type="InterPro" id="IPR013137">
    <property type="entry name" value="Znf_TFIIB"/>
</dbReference>
<dbReference type="EMBL" id="JAAVJF010000003">
    <property type="protein sequence ID" value="NYR15653.1"/>
    <property type="molecule type" value="Genomic_DNA"/>
</dbReference>
<dbReference type="Proteomes" id="UP000554766">
    <property type="component" value="Unassembled WGS sequence"/>
</dbReference>
<organism evidence="3 4">
    <name type="scientific">Pyrobaculum arsenaticum</name>
    <dbReference type="NCBI Taxonomy" id="121277"/>
    <lineage>
        <taxon>Archaea</taxon>
        <taxon>Thermoproteota</taxon>
        <taxon>Thermoprotei</taxon>
        <taxon>Thermoproteales</taxon>
        <taxon>Thermoproteaceae</taxon>
        <taxon>Pyrobaculum</taxon>
    </lineage>
</organism>
<reference evidence="3 4" key="1">
    <citation type="journal article" date="2020" name="Nat. Commun.">
        <title>The structures of two archaeal type IV pili illuminate evolutionary relationships.</title>
        <authorList>
            <person name="Wang F."/>
            <person name="Baquero D.P."/>
            <person name="Su Z."/>
            <person name="Beltran L.C."/>
            <person name="Prangishvili D."/>
            <person name="Krupovic M."/>
            <person name="Egelman E.H."/>
        </authorList>
    </citation>
    <scope>NUCLEOTIDE SEQUENCE [LARGE SCALE GENOMIC DNA]</scope>
    <source>
        <strain evidence="3 4">2GA</strain>
    </source>
</reference>
<feature type="coiled-coil region" evidence="1">
    <location>
        <begin position="56"/>
        <end position="90"/>
    </location>
</feature>
<proteinExistence type="predicted"/>
<dbReference type="GeneID" id="5054315"/>
<dbReference type="Pfam" id="PF08271">
    <property type="entry name" value="Zn_Ribbon_TF"/>
    <property type="match status" value="1"/>
</dbReference>
<name>A0A7L4PAF2_9CREN</name>
<dbReference type="OMA" id="VDYTWIE"/>
<dbReference type="RefSeq" id="WP_011899575.1">
    <property type="nucleotide sequence ID" value="NZ_JAAVJF010000003.1"/>
</dbReference>
<evidence type="ECO:0000313" key="3">
    <source>
        <dbReference type="EMBL" id="NYR15653.1"/>
    </source>
</evidence>
<comment type="caution">
    <text evidence="3">The sequence shown here is derived from an EMBL/GenBank/DDBJ whole genome shotgun (WGS) entry which is preliminary data.</text>
</comment>
<evidence type="ECO:0000313" key="4">
    <source>
        <dbReference type="Proteomes" id="UP000554766"/>
    </source>
</evidence>
<dbReference type="SUPFAM" id="SSF57783">
    <property type="entry name" value="Zinc beta-ribbon"/>
    <property type="match status" value="1"/>
</dbReference>
<evidence type="ECO:0000259" key="2">
    <source>
        <dbReference type="Pfam" id="PF08271"/>
    </source>
</evidence>
<gene>
    <name evidence="3" type="ORF">HC235_06830</name>
</gene>
<keyword evidence="4" id="KW-1185">Reference proteome</keyword>
<protein>
    <submittedName>
        <fullName evidence="3">TFIIB-type zinc ribbon-containing protein</fullName>
    </submittedName>
</protein>
<accession>A0A7L4PAF2</accession>
<dbReference type="AlphaFoldDB" id="A0A7L4PAF2"/>